<name>A0A139GX49_9PEZI</name>
<accession>A0A139GX49</accession>
<dbReference type="PANTHER" id="PTHR47785:SF4">
    <property type="entry name" value="ZN(II)2CYS6 TRANSCRIPTION FACTOR (EUROFUNG)"/>
    <property type="match status" value="1"/>
</dbReference>
<proteinExistence type="predicted"/>
<dbReference type="InterPro" id="IPR053181">
    <property type="entry name" value="EcdB-like_regulator"/>
</dbReference>
<evidence type="ECO:0008006" key="3">
    <source>
        <dbReference type="Google" id="ProtNLM"/>
    </source>
</evidence>
<reference evidence="1 2" key="1">
    <citation type="submission" date="2015-07" db="EMBL/GenBank/DDBJ databases">
        <title>Comparative genomics of the Sigatoka disease complex on banana suggests a link between parallel evolutionary changes in Pseudocercospora fijiensis and Pseudocercospora eumusae and increased virulence on the banana host.</title>
        <authorList>
            <person name="Chang T.-C."/>
            <person name="Salvucci A."/>
            <person name="Crous P.W."/>
            <person name="Stergiopoulos I."/>
        </authorList>
    </citation>
    <scope>NUCLEOTIDE SEQUENCE [LARGE SCALE GENOMIC DNA]</scope>
    <source>
        <strain evidence="1 2">CBS 114824</strain>
    </source>
</reference>
<gene>
    <name evidence="1" type="ORF">AC578_2990</name>
</gene>
<protein>
    <recommendedName>
        <fullName evidence="3">Transcription factor domain-containing protein</fullName>
    </recommendedName>
</protein>
<dbReference type="PANTHER" id="PTHR47785">
    <property type="entry name" value="ZN(II)2CYS6 TRANSCRIPTION FACTOR (EUROFUNG)-RELATED-RELATED"/>
    <property type="match status" value="1"/>
</dbReference>
<dbReference type="CDD" id="cd12148">
    <property type="entry name" value="fungal_TF_MHR"/>
    <property type="match status" value="1"/>
</dbReference>
<evidence type="ECO:0000313" key="1">
    <source>
        <dbReference type="EMBL" id="KXS94784.1"/>
    </source>
</evidence>
<evidence type="ECO:0000313" key="2">
    <source>
        <dbReference type="Proteomes" id="UP000070133"/>
    </source>
</evidence>
<dbReference type="OrthoDB" id="3626296at2759"/>
<dbReference type="EMBL" id="LFZN01000258">
    <property type="protein sequence ID" value="KXS94785.1"/>
    <property type="molecule type" value="Genomic_DNA"/>
</dbReference>
<sequence>MPPVLRHRDPATAGHLLTSYLENDYLLNPFINKNWLKNQLKGYFPSEGLLERSPENAIVCLAIALGAISIDVSDKGAVAKGYYDIAISIVGDQLDGDTRTHAQMFLLVALYHWRLAKPETAMSWIDKASRCILHLLRREHFREETQKPIITSPRQQEVVLAAWTAYLMWDSVAADLDLPTNTTLELLPRVPLPYDSNLWKDPDERYVQLHHISYIMLCDMLHRLCSELFPVSASDSFTDLIQRLQPYQESLNSWRRALDPSLRWDNDDSAPDDILSLRLRCEYWKACHLVRRPFLDHVLHNLDQAHCDLEGTVAFKLMVQDAVTACLWAGFQSIRYLNHAQRYKLPNAYSIVHAQFGNMLAVWAVIGTKWPASADLSAVNSCLQLTCERLGELSANSALCRNDFQILSRLSDQFAVISLTRQ</sequence>
<dbReference type="EMBL" id="LFZN01000258">
    <property type="protein sequence ID" value="KXS94784.1"/>
    <property type="molecule type" value="Genomic_DNA"/>
</dbReference>
<dbReference type="AlphaFoldDB" id="A0A139GX49"/>
<dbReference type="EMBL" id="LFZN01000258">
    <property type="protein sequence ID" value="KXS94781.1"/>
    <property type="molecule type" value="Genomic_DNA"/>
</dbReference>
<comment type="caution">
    <text evidence="1">The sequence shown here is derived from an EMBL/GenBank/DDBJ whole genome shotgun (WGS) entry which is preliminary data.</text>
</comment>
<dbReference type="EMBL" id="LFZN01000258">
    <property type="protein sequence ID" value="KXS94777.1"/>
    <property type="molecule type" value="Genomic_DNA"/>
</dbReference>
<organism evidence="1 2">
    <name type="scientific">Pseudocercospora eumusae</name>
    <dbReference type="NCBI Taxonomy" id="321146"/>
    <lineage>
        <taxon>Eukaryota</taxon>
        <taxon>Fungi</taxon>
        <taxon>Dikarya</taxon>
        <taxon>Ascomycota</taxon>
        <taxon>Pezizomycotina</taxon>
        <taxon>Dothideomycetes</taxon>
        <taxon>Dothideomycetidae</taxon>
        <taxon>Mycosphaerellales</taxon>
        <taxon>Mycosphaerellaceae</taxon>
        <taxon>Pseudocercospora</taxon>
    </lineage>
</organism>
<keyword evidence="2" id="KW-1185">Reference proteome</keyword>
<dbReference type="Proteomes" id="UP000070133">
    <property type="component" value="Unassembled WGS sequence"/>
</dbReference>
<dbReference type="STRING" id="321146.A0A139GX49"/>